<dbReference type="EMBL" id="JAGUCO010000008">
    <property type="protein sequence ID" value="MBS2099198.1"/>
    <property type="molecule type" value="Genomic_DNA"/>
</dbReference>
<evidence type="ECO:0000313" key="2">
    <source>
        <dbReference type="EMBL" id="MBS2099198.1"/>
    </source>
</evidence>
<evidence type="ECO:0000313" key="3">
    <source>
        <dbReference type="Proteomes" id="UP000708576"/>
    </source>
</evidence>
<name>A0ABS5JWE8_9BACT</name>
<keyword evidence="1" id="KW-0812">Transmembrane</keyword>
<keyword evidence="3" id="KW-1185">Reference proteome</keyword>
<organism evidence="2 3">
    <name type="scientific">Carboxylicivirga linearis</name>
    <dbReference type="NCBI Taxonomy" id="1628157"/>
    <lineage>
        <taxon>Bacteria</taxon>
        <taxon>Pseudomonadati</taxon>
        <taxon>Bacteroidota</taxon>
        <taxon>Bacteroidia</taxon>
        <taxon>Marinilabiliales</taxon>
        <taxon>Marinilabiliaceae</taxon>
        <taxon>Carboxylicivirga</taxon>
    </lineage>
</organism>
<reference evidence="2 3" key="1">
    <citation type="journal article" date="2015" name="Int. J. Syst. Evol. Microbiol.">
        <title>Carboxylicivirga linearis sp. nov., isolated from a sea cucumber culture pond.</title>
        <authorList>
            <person name="Wang F.Q."/>
            <person name="Zhou Y.X."/>
            <person name="Lin X.Z."/>
            <person name="Chen G.J."/>
            <person name="Du Z.J."/>
        </authorList>
    </citation>
    <scope>NUCLEOTIDE SEQUENCE [LARGE SCALE GENOMIC DNA]</scope>
    <source>
        <strain evidence="2 3">FB218</strain>
    </source>
</reference>
<dbReference type="RefSeq" id="WP_212216441.1">
    <property type="nucleotide sequence ID" value="NZ_JAGUCO010000008.1"/>
</dbReference>
<comment type="caution">
    <text evidence="2">The sequence shown here is derived from an EMBL/GenBank/DDBJ whole genome shotgun (WGS) entry which is preliminary data.</text>
</comment>
<evidence type="ECO:0008006" key="4">
    <source>
        <dbReference type="Google" id="ProtNLM"/>
    </source>
</evidence>
<accession>A0ABS5JWE8</accession>
<gene>
    <name evidence="2" type="ORF">KEM10_12975</name>
</gene>
<protein>
    <recommendedName>
        <fullName evidence="4">Nucleotidyltransferase</fullName>
    </recommendedName>
</protein>
<sequence length="280" mass="30696">MARTVTEIKAGITTDFMANESMATYYGFAMGDSFDSVFAKVSFESIIFYIVASAIFVLESLYDTLKAYVDAALAARLTHNRQWYVDLSKAFQYGDAINPLTGTYDIIDESKQVIDYAAVDEINGTLFIKVARLVNGELAPLSAEQITAFTSYIQAAKDAGVVVQTISDEGDDARLVIDIWYDAQVLNADGSAIDGSGEPAKDTVQSYLKNLPFNGEFTILALEDTLQITKGVVIPNTLSAESKYANNEWDVIDGKVKPHAGYMVVKDENLTLNYRAYDGN</sequence>
<evidence type="ECO:0000256" key="1">
    <source>
        <dbReference type="SAM" id="Phobius"/>
    </source>
</evidence>
<dbReference type="Proteomes" id="UP000708576">
    <property type="component" value="Unassembled WGS sequence"/>
</dbReference>
<keyword evidence="1" id="KW-1133">Transmembrane helix</keyword>
<keyword evidence="1" id="KW-0472">Membrane</keyword>
<feature type="transmembrane region" description="Helical" evidence="1">
    <location>
        <begin position="37"/>
        <end position="58"/>
    </location>
</feature>
<proteinExistence type="predicted"/>